<dbReference type="Gene3D" id="2.60.40.1080">
    <property type="match status" value="1"/>
</dbReference>
<proteinExistence type="predicted"/>
<accession>A0A4W5LX81</accession>
<dbReference type="PANTHER" id="PTHR23019">
    <property type="entry name" value="NUCLEAR PORE MEMBRANE GLYCOPROTEIN GP210-RELATED"/>
    <property type="match status" value="1"/>
</dbReference>
<dbReference type="Ensembl" id="ENSHHUT00000032226.1">
    <property type="protein sequence ID" value="ENSHHUP00000030941.1"/>
    <property type="gene ID" value="ENSHHUG00000019686.1"/>
</dbReference>
<dbReference type="Pfam" id="PF24935">
    <property type="entry name" value="Ig_NUP210_6th"/>
    <property type="match status" value="1"/>
</dbReference>
<evidence type="ECO:0008006" key="6">
    <source>
        <dbReference type="Google" id="ProtNLM"/>
    </source>
</evidence>
<evidence type="ECO:0000259" key="3">
    <source>
        <dbReference type="Pfam" id="PF24991"/>
    </source>
</evidence>
<dbReference type="SUPFAM" id="SSF49373">
    <property type="entry name" value="Invasin/intimin cell-adhesion fragments"/>
    <property type="match status" value="1"/>
</dbReference>
<feature type="region of interest" description="Disordered" evidence="1">
    <location>
        <begin position="283"/>
        <end position="322"/>
    </location>
</feature>
<dbReference type="InterPro" id="IPR056898">
    <property type="entry name" value="Ig_NUP210_6th"/>
</dbReference>
<reference evidence="5" key="1">
    <citation type="submission" date="2018-06" db="EMBL/GenBank/DDBJ databases">
        <title>Genome assembly of Danube salmon.</title>
        <authorList>
            <person name="Macqueen D.J."/>
            <person name="Gundappa M.K."/>
        </authorList>
    </citation>
    <scope>NUCLEOTIDE SEQUENCE [LARGE SCALE GENOMIC DNA]</scope>
</reference>
<evidence type="ECO:0000313" key="4">
    <source>
        <dbReference type="Ensembl" id="ENSHHUP00000030941.1"/>
    </source>
</evidence>
<dbReference type="Pfam" id="PF26182">
    <property type="entry name" value="Ig_NUP210_5th"/>
    <property type="match status" value="1"/>
</dbReference>
<dbReference type="Pfam" id="PF24991">
    <property type="entry name" value="Ig_NUP210_4th"/>
    <property type="match status" value="1"/>
</dbReference>
<dbReference type="InterPro" id="IPR056897">
    <property type="entry name" value="Ig_NUP210_4th"/>
</dbReference>
<dbReference type="InterPro" id="IPR008964">
    <property type="entry name" value="Invasin/intimin_cell_adhesion"/>
</dbReference>
<evidence type="ECO:0000259" key="2">
    <source>
        <dbReference type="Pfam" id="PF24935"/>
    </source>
</evidence>
<dbReference type="AlphaFoldDB" id="A0A4W5LX81"/>
<evidence type="ECO:0000313" key="5">
    <source>
        <dbReference type="Proteomes" id="UP000314982"/>
    </source>
</evidence>
<name>A0A4W5LX81_9TELE</name>
<dbReference type="GO" id="GO:0005643">
    <property type="term" value="C:nuclear pore"/>
    <property type="evidence" value="ECO:0007669"/>
    <property type="project" value="TreeGrafter"/>
</dbReference>
<dbReference type="GeneTree" id="ENSGT00390000009491"/>
<dbReference type="InterPro" id="IPR045197">
    <property type="entry name" value="NUP210-like"/>
</dbReference>
<sequence length="366" mass="39324">MTVELSDWLFYILETSSNSSYHVLETRGAGHTTIRAALFTVLTEDGRALPLIPPIRAEQEVEIYEPLTLQPRLLVFPWQPEGQLYQHHMQVEGGSGAVSWSVSDSDVAMVTIKGEVMAGKRRGQVDIQASDARNPLHTATGQVYVLRPAGVDVLAQRGDCRVGETITLPLAVWGVQEEENQAQDPPQGSSGPQTQTLLEVTDCSLINFHVTTSPQGVFTPLPGSMGPGSGFCGGLQLEAVGPGHTLITITVEMEHYNITSMATLAAHSPLKWLVFSSGNSPGPLNQDPSVEQSESRLQRPGFSLSLPSYSSSPPSIRSSSLSYPCPEPHYPASLRHYLSRAVRPVSVCKRGGSCNRGQPASSEGGA</sequence>
<evidence type="ECO:0000256" key="1">
    <source>
        <dbReference type="SAM" id="MobiDB-lite"/>
    </source>
</evidence>
<reference evidence="4" key="3">
    <citation type="submission" date="2025-09" db="UniProtKB">
        <authorList>
            <consortium name="Ensembl"/>
        </authorList>
    </citation>
    <scope>IDENTIFICATION</scope>
</reference>
<organism evidence="4 5">
    <name type="scientific">Hucho hucho</name>
    <name type="common">huchen</name>
    <dbReference type="NCBI Taxonomy" id="62062"/>
    <lineage>
        <taxon>Eukaryota</taxon>
        <taxon>Metazoa</taxon>
        <taxon>Chordata</taxon>
        <taxon>Craniata</taxon>
        <taxon>Vertebrata</taxon>
        <taxon>Euteleostomi</taxon>
        <taxon>Actinopterygii</taxon>
        <taxon>Neopterygii</taxon>
        <taxon>Teleostei</taxon>
        <taxon>Protacanthopterygii</taxon>
        <taxon>Salmoniformes</taxon>
        <taxon>Salmonidae</taxon>
        <taxon>Salmoninae</taxon>
        <taxon>Hucho</taxon>
    </lineage>
</organism>
<protein>
    <recommendedName>
        <fullName evidence="6">BIG2 domain-containing protein</fullName>
    </recommendedName>
</protein>
<dbReference type="Proteomes" id="UP000314982">
    <property type="component" value="Unassembled WGS sequence"/>
</dbReference>
<feature type="compositionally biased region" description="Low complexity" evidence="1">
    <location>
        <begin position="303"/>
        <end position="322"/>
    </location>
</feature>
<reference evidence="4" key="2">
    <citation type="submission" date="2025-08" db="UniProtKB">
        <authorList>
            <consortium name="Ensembl"/>
        </authorList>
    </citation>
    <scope>IDENTIFICATION</scope>
</reference>
<keyword evidence="5" id="KW-1185">Reference proteome</keyword>
<feature type="domain" description="NUP210 Ig-like" evidence="2">
    <location>
        <begin position="154"/>
        <end position="252"/>
    </location>
</feature>
<dbReference type="PANTHER" id="PTHR23019:SF1">
    <property type="entry name" value="NUCLEAR PORE MEMBRANE GLYCOPROTEIN 210-LIKE"/>
    <property type="match status" value="1"/>
</dbReference>
<feature type="domain" description="NUP210 fourth Ig-like" evidence="3">
    <location>
        <begin position="2"/>
        <end position="46"/>
    </location>
</feature>
<feature type="compositionally biased region" description="Polar residues" evidence="1">
    <location>
        <begin position="283"/>
        <end position="292"/>
    </location>
</feature>